<dbReference type="Gene3D" id="4.10.860.10">
    <property type="entry name" value="UVR domain"/>
    <property type="match status" value="1"/>
</dbReference>
<dbReference type="NCBIfam" id="TIGR00194">
    <property type="entry name" value="uvrC"/>
    <property type="match status" value="1"/>
</dbReference>
<dbReference type="InterPro" id="IPR001943">
    <property type="entry name" value="UVR_dom"/>
</dbReference>
<dbReference type="Pfam" id="PF22920">
    <property type="entry name" value="UvrC_RNaseH"/>
    <property type="match status" value="1"/>
</dbReference>
<evidence type="ECO:0000256" key="6">
    <source>
        <dbReference type="ARBA" id="ARBA00023236"/>
    </source>
</evidence>
<evidence type="ECO:0000259" key="10">
    <source>
        <dbReference type="PROSITE" id="PS50165"/>
    </source>
</evidence>
<dbReference type="InterPro" id="IPR038476">
    <property type="entry name" value="UvrC_RNase_H_dom_sf"/>
</dbReference>
<evidence type="ECO:0000256" key="1">
    <source>
        <dbReference type="ARBA" id="ARBA00022490"/>
    </source>
</evidence>
<dbReference type="CDD" id="cd10434">
    <property type="entry name" value="GIY-YIG_UvrC_Cho"/>
    <property type="match status" value="1"/>
</dbReference>
<dbReference type="GO" id="GO:0009432">
    <property type="term" value="P:SOS response"/>
    <property type="evidence" value="ECO:0007669"/>
    <property type="project" value="UniProtKB-UniRule"/>
</dbReference>
<dbReference type="SUPFAM" id="SSF82771">
    <property type="entry name" value="GIY-YIG endonuclease"/>
    <property type="match status" value="1"/>
</dbReference>
<gene>
    <name evidence="7" type="primary">uvrC</name>
    <name evidence="11" type="ORF">SAMN02746064_00689</name>
</gene>
<keyword evidence="6 7" id="KW-0742">SOS response</keyword>
<dbReference type="STRING" id="1120975.SAMN02746064_00689"/>
<proteinExistence type="inferred from homology"/>
<dbReference type="SUPFAM" id="SSF46600">
    <property type="entry name" value="C-terminal UvrC-binding domain of UvrB"/>
    <property type="match status" value="1"/>
</dbReference>
<dbReference type="SMART" id="SM00465">
    <property type="entry name" value="GIYc"/>
    <property type="match status" value="1"/>
</dbReference>
<dbReference type="Pfam" id="PF08459">
    <property type="entry name" value="UvrC_RNaseH_dom"/>
    <property type="match status" value="1"/>
</dbReference>
<dbReference type="GO" id="GO:0009380">
    <property type="term" value="C:excinuclease repair complex"/>
    <property type="evidence" value="ECO:0007669"/>
    <property type="project" value="InterPro"/>
</dbReference>
<name>A0A1M4U9J8_9FIRM</name>
<dbReference type="InterPro" id="IPR010994">
    <property type="entry name" value="RuvA_2-like"/>
</dbReference>
<keyword evidence="5 7" id="KW-0234">DNA repair</keyword>
<organism evidence="11 12">
    <name type="scientific">Alkalibacter saccharofermentans DSM 14828</name>
    <dbReference type="NCBI Taxonomy" id="1120975"/>
    <lineage>
        <taxon>Bacteria</taxon>
        <taxon>Bacillati</taxon>
        <taxon>Bacillota</taxon>
        <taxon>Clostridia</taxon>
        <taxon>Eubacteriales</taxon>
        <taxon>Eubacteriaceae</taxon>
        <taxon>Alkalibacter</taxon>
    </lineage>
</organism>
<evidence type="ECO:0000256" key="4">
    <source>
        <dbReference type="ARBA" id="ARBA00022881"/>
    </source>
</evidence>
<reference evidence="11 12" key="1">
    <citation type="submission" date="2016-11" db="EMBL/GenBank/DDBJ databases">
        <authorList>
            <person name="Jaros S."/>
            <person name="Januszkiewicz K."/>
            <person name="Wedrychowicz H."/>
        </authorList>
    </citation>
    <scope>NUCLEOTIDE SEQUENCE [LARGE SCALE GENOMIC DNA]</scope>
    <source>
        <strain evidence="11 12">DSM 14828</strain>
    </source>
</reference>
<dbReference type="Gene3D" id="3.40.1440.10">
    <property type="entry name" value="GIY-YIG endonuclease"/>
    <property type="match status" value="1"/>
</dbReference>
<dbReference type="PROSITE" id="PS50151">
    <property type="entry name" value="UVR"/>
    <property type="match status" value="1"/>
</dbReference>
<dbReference type="Proteomes" id="UP000184251">
    <property type="component" value="Unassembled WGS sequence"/>
</dbReference>
<dbReference type="InterPro" id="IPR000305">
    <property type="entry name" value="GIY-YIG_endonuc"/>
</dbReference>
<comment type="subcellular location">
    <subcellularLocation>
        <location evidence="7">Cytoplasm</location>
    </subcellularLocation>
</comment>
<dbReference type="InterPro" id="IPR035901">
    <property type="entry name" value="GIY-YIG_endonuc_sf"/>
</dbReference>
<dbReference type="Pfam" id="PF01541">
    <property type="entry name" value="GIY-YIG"/>
    <property type="match status" value="1"/>
</dbReference>
<dbReference type="GO" id="GO:0003677">
    <property type="term" value="F:DNA binding"/>
    <property type="evidence" value="ECO:0007669"/>
    <property type="project" value="UniProtKB-UniRule"/>
</dbReference>
<evidence type="ECO:0000259" key="8">
    <source>
        <dbReference type="PROSITE" id="PS50151"/>
    </source>
</evidence>
<keyword evidence="4 7" id="KW-0267">Excision nuclease</keyword>
<dbReference type="InterPro" id="IPR047296">
    <property type="entry name" value="GIY-YIG_UvrC_Cho"/>
</dbReference>
<feature type="domain" description="GIY-YIG" evidence="9">
    <location>
        <begin position="11"/>
        <end position="90"/>
    </location>
</feature>
<comment type="similarity">
    <text evidence="7">Belongs to the UvrC family.</text>
</comment>
<dbReference type="InterPro" id="IPR004791">
    <property type="entry name" value="UvrC"/>
</dbReference>
<comment type="function">
    <text evidence="7">The UvrABC repair system catalyzes the recognition and processing of DNA lesions. UvrC both incises the 5' and 3' sides of the lesion. The N-terminal half is responsible for the 3' incision and the C-terminal half is responsible for the 5' incision.</text>
</comment>
<evidence type="ECO:0000256" key="3">
    <source>
        <dbReference type="ARBA" id="ARBA00022769"/>
    </source>
</evidence>
<dbReference type="PANTHER" id="PTHR30562:SF1">
    <property type="entry name" value="UVRABC SYSTEM PROTEIN C"/>
    <property type="match status" value="1"/>
</dbReference>
<evidence type="ECO:0000256" key="5">
    <source>
        <dbReference type="ARBA" id="ARBA00023204"/>
    </source>
</evidence>
<dbReference type="PANTHER" id="PTHR30562">
    <property type="entry name" value="UVRC/OXIDOREDUCTASE"/>
    <property type="match status" value="1"/>
</dbReference>
<evidence type="ECO:0000313" key="11">
    <source>
        <dbReference type="EMBL" id="SHE53328.1"/>
    </source>
</evidence>
<feature type="domain" description="UVR" evidence="8">
    <location>
        <begin position="202"/>
        <end position="237"/>
    </location>
</feature>
<dbReference type="NCBIfam" id="NF001824">
    <property type="entry name" value="PRK00558.1-5"/>
    <property type="match status" value="1"/>
</dbReference>
<evidence type="ECO:0000313" key="12">
    <source>
        <dbReference type="Proteomes" id="UP000184251"/>
    </source>
</evidence>
<keyword evidence="12" id="KW-1185">Reference proteome</keyword>
<dbReference type="AlphaFoldDB" id="A0A1M4U9J8"/>
<keyword evidence="2 7" id="KW-0227">DNA damage</keyword>
<keyword evidence="1 7" id="KW-0963">Cytoplasm</keyword>
<dbReference type="Pfam" id="PF02151">
    <property type="entry name" value="UVR"/>
    <property type="match status" value="1"/>
</dbReference>
<evidence type="ECO:0000256" key="2">
    <source>
        <dbReference type="ARBA" id="ARBA00022763"/>
    </source>
</evidence>
<dbReference type="GO" id="GO:0006289">
    <property type="term" value="P:nucleotide-excision repair"/>
    <property type="evidence" value="ECO:0007669"/>
    <property type="project" value="UniProtKB-UniRule"/>
</dbReference>
<dbReference type="FunFam" id="3.40.1440.10:FF:000001">
    <property type="entry name" value="UvrABC system protein C"/>
    <property type="match status" value="1"/>
</dbReference>
<dbReference type="InterPro" id="IPR036876">
    <property type="entry name" value="UVR_dom_sf"/>
</dbReference>
<dbReference type="EMBL" id="FQTU01000003">
    <property type="protein sequence ID" value="SHE53328.1"/>
    <property type="molecule type" value="Genomic_DNA"/>
</dbReference>
<evidence type="ECO:0000259" key="9">
    <source>
        <dbReference type="PROSITE" id="PS50164"/>
    </source>
</evidence>
<dbReference type="GO" id="GO:0005737">
    <property type="term" value="C:cytoplasm"/>
    <property type="evidence" value="ECO:0007669"/>
    <property type="project" value="UniProtKB-SubCell"/>
</dbReference>
<feature type="domain" description="UvrC family homology region profile" evidence="10">
    <location>
        <begin position="253"/>
        <end position="488"/>
    </location>
</feature>
<dbReference type="PROSITE" id="PS50165">
    <property type="entry name" value="UVRC"/>
    <property type="match status" value="1"/>
</dbReference>
<accession>A0A1M4U9J8</accession>
<dbReference type="SUPFAM" id="SSF47781">
    <property type="entry name" value="RuvA domain 2-like"/>
    <property type="match status" value="1"/>
</dbReference>
<sequence length="626" mass="72364">MINEKLKDLPDKPGVYLMKNSENQIIYVGKAKNLKNRVKQYFQKNSSHGLKVLSMVRNIEDFEIIVTDNEIEALILEYNLIKKHRPRYNILLKDDKSYPYIKVTLNEQYPRVMMTRNVKKDGGRYFGPYTSASAVKQTVEAIHQTYKLKVCNKKFDNGNNNQRPCLNYYIHRCPGVCTGTVDRDEYMRSVGEIIEILKGKDKIIVDKLSRDMAEASVKLDFETAAKLRDQIQGIKAIGEKQKIILDIYSDQDVVNYTAEGKDICIQVFNIRDGKMLGRETHMIELDASGEDVLNQFVKQFYHSRSMIPKEIIIPQDIEDRETIETWLREKKGSKVSITVPFKGDKKKLLSMVEENAKIALFEHLNKKFNKNQAESFCGKWLVENLGLSEYPQRIESYDISNISGKDAVGGMVVFQGFKSDKKAYRRFRIKSVEGQDDFASTQEIIFRRIERGLREMGKKEDKSSFLPFPQVILLDGGLGHLNAAKKIVDMYDLDITLCGMVKNDKHKLEKLVIERGVVEIPPATPIYYFLNEISEEVHRFAVEYHRKLRSDGLKVSELSKIQGIGHKRQRLLLEHFRSLEKIKRADLNELKKVKGIDSRTAESIYQYFKKDSNNADSDKNKEEEAH</sequence>
<dbReference type="GO" id="GO:0009381">
    <property type="term" value="F:excinuclease ABC activity"/>
    <property type="evidence" value="ECO:0007669"/>
    <property type="project" value="UniProtKB-UniRule"/>
</dbReference>
<dbReference type="HAMAP" id="MF_00203">
    <property type="entry name" value="UvrC"/>
    <property type="match status" value="1"/>
</dbReference>
<dbReference type="Gene3D" id="3.30.420.340">
    <property type="entry name" value="UvrC, RNAse H endonuclease domain"/>
    <property type="match status" value="1"/>
</dbReference>
<dbReference type="Gene3D" id="1.10.150.20">
    <property type="entry name" value="5' to 3' exonuclease, C-terminal subdomain"/>
    <property type="match status" value="1"/>
</dbReference>
<dbReference type="OrthoDB" id="9804933at2"/>
<dbReference type="InterPro" id="IPR001162">
    <property type="entry name" value="UvrC_RNase_H_dom"/>
</dbReference>
<comment type="subunit">
    <text evidence="7">Interacts with UvrB in an incision complex.</text>
</comment>
<dbReference type="PROSITE" id="PS50164">
    <property type="entry name" value="GIY_YIG"/>
    <property type="match status" value="1"/>
</dbReference>
<dbReference type="Pfam" id="PF14520">
    <property type="entry name" value="HHH_5"/>
    <property type="match status" value="1"/>
</dbReference>
<dbReference type="InterPro" id="IPR050066">
    <property type="entry name" value="UvrABC_protein_C"/>
</dbReference>
<dbReference type="RefSeq" id="WP_073269684.1">
    <property type="nucleotide sequence ID" value="NZ_FQTU01000003.1"/>
</dbReference>
<protein>
    <recommendedName>
        <fullName evidence="7">UvrABC system protein C</fullName>
        <shortName evidence="7">Protein UvrC</shortName>
    </recommendedName>
    <alternativeName>
        <fullName evidence="7">Excinuclease ABC subunit C</fullName>
    </alternativeName>
</protein>
<evidence type="ECO:0000256" key="7">
    <source>
        <dbReference type="HAMAP-Rule" id="MF_00203"/>
    </source>
</evidence>
<keyword evidence="3 7" id="KW-0228">DNA excision</keyword>